<dbReference type="EMBL" id="NKCI01000048">
    <property type="protein sequence ID" value="RSL61944.1"/>
    <property type="molecule type" value="Genomic_DNA"/>
</dbReference>
<keyword evidence="1" id="KW-0472">Membrane</keyword>
<comment type="caution">
    <text evidence="2">The sequence shown here is derived from an EMBL/GenBank/DDBJ whole genome shotgun (WGS) entry which is preliminary data.</text>
</comment>
<organism evidence="2 3">
    <name type="scientific">Fusarium duplospermum</name>
    <dbReference type="NCBI Taxonomy" id="1325734"/>
    <lineage>
        <taxon>Eukaryota</taxon>
        <taxon>Fungi</taxon>
        <taxon>Dikarya</taxon>
        <taxon>Ascomycota</taxon>
        <taxon>Pezizomycotina</taxon>
        <taxon>Sordariomycetes</taxon>
        <taxon>Hypocreomycetidae</taxon>
        <taxon>Hypocreales</taxon>
        <taxon>Nectriaceae</taxon>
        <taxon>Fusarium</taxon>
        <taxon>Fusarium solani species complex</taxon>
    </lineage>
</organism>
<feature type="transmembrane region" description="Helical" evidence="1">
    <location>
        <begin position="14"/>
        <end position="33"/>
    </location>
</feature>
<accession>A0A428Q9I4</accession>
<protein>
    <submittedName>
        <fullName evidence="2">Uncharacterized protein</fullName>
    </submittedName>
</protein>
<keyword evidence="1" id="KW-0812">Transmembrane</keyword>
<dbReference type="Proteomes" id="UP000288168">
    <property type="component" value="Unassembled WGS sequence"/>
</dbReference>
<keyword evidence="1" id="KW-1133">Transmembrane helix</keyword>
<sequence>MNRTLDVWPHNDQLFVAFAPLAVEGAIVLALGYDAMMCWPFQLFNLIAYPKVDQGNPPVLEMSSLL</sequence>
<reference evidence="2 3" key="1">
    <citation type="submission" date="2017-06" db="EMBL/GenBank/DDBJ databases">
        <title>Comparative genomic analysis of Ambrosia Fusariam Clade fungi.</title>
        <authorList>
            <person name="Stajich J.E."/>
            <person name="Carrillo J."/>
            <person name="Kijimoto T."/>
            <person name="Eskalen A."/>
            <person name="O'Donnell K."/>
            <person name="Kasson M."/>
        </authorList>
    </citation>
    <scope>NUCLEOTIDE SEQUENCE [LARGE SCALE GENOMIC DNA]</scope>
    <source>
        <strain evidence="2 3">NRRL62584</strain>
    </source>
</reference>
<gene>
    <name evidence="2" type="ORF">CEP54_005972</name>
</gene>
<name>A0A428Q9I4_9HYPO</name>
<evidence type="ECO:0000256" key="1">
    <source>
        <dbReference type="SAM" id="Phobius"/>
    </source>
</evidence>
<keyword evidence="3" id="KW-1185">Reference proteome</keyword>
<evidence type="ECO:0000313" key="2">
    <source>
        <dbReference type="EMBL" id="RSL61944.1"/>
    </source>
</evidence>
<evidence type="ECO:0000313" key="3">
    <source>
        <dbReference type="Proteomes" id="UP000288168"/>
    </source>
</evidence>
<dbReference type="AlphaFoldDB" id="A0A428Q9I4"/>
<proteinExistence type="predicted"/>